<organism evidence="1 2">
    <name type="scientific">Quercus suber</name>
    <name type="common">Cork oak</name>
    <dbReference type="NCBI Taxonomy" id="58331"/>
    <lineage>
        <taxon>Eukaryota</taxon>
        <taxon>Viridiplantae</taxon>
        <taxon>Streptophyta</taxon>
        <taxon>Embryophyta</taxon>
        <taxon>Tracheophyta</taxon>
        <taxon>Spermatophyta</taxon>
        <taxon>Magnoliopsida</taxon>
        <taxon>eudicotyledons</taxon>
        <taxon>Gunneridae</taxon>
        <taxon>Pentapetalae</taxon>
        <taxon>rosids</taxon>
        <taxon>fabids</taxon>
        <taxon>Fagales</taxon>
        <taxon>Fagaceae</taxon>
        <taxon>Quercus</taxon>
    </lineage>
</organism>
<protein>
    <submittedName>
        <fullName evidence="1">Uncharacterized protein</fullName>
    </submittedName>
</protein>
<sequence length="124" mass="14635">MENHEVWSKQQIVCIEPAKLSTCYYLVAFQSSDIMLMKGDSHVMHYNFRSGNSKMSNVQISPLENFPFHSDFELETMHHGSMQDKQKGVSYSSNEYDLFNFEPDNIKRYWAMQTLFKILKLDHL</sequence>
<dbReference type="Proteomes" id="UP000237347">
    <property type="component" value="Unassembled WGS sequence"/>
</dbReference>
<name>A0AAW0KFQ0_QUESU</name>
<gene>
    <name evidence="1" type="ORF">CFP56_020295</name>
</gene>
<keyword evidence="2" id="KW-1185">Reference proteome</keyword>
<proteinExistence type="predicted"/>
<comment type="caution">
    <text evidence="1">The sequence shown here is derived from an EMBL/GenBank/DDBJ whole genome shotgun (WGS) entry which is preliminary data.</text>
</comment>
<reference evidence="1 2" key="1">
    <citation type="journal article" date="2018" name="Sci. Data">
        <title>The draft genome sequence of cork oak.</title>
        <authorList>
            <person name="Ramos A.M."/>
            <person name="Usie A."/>
            <person name="Barbosa P."/>
            <person name="Barros P.M."/>
            <person name="Capote T."/>
            <person name="Chaves I."/>
            <person name="Simoes F."/>
            <person name="Abreu I."/>
            <person name="Carrasquinho I."/>
            <person name="Faro C."/>
            <person name="Guimaraes J.B."/>
            <person name="Mendonca D."/>
            <person name="Nobrega F."/>
            <person name="Rodrigues L."/>
            <person name="Saibo N.J.M."/>
            <person name="Varela M.C."/>
            <person name="Egas C."/>
            <person name="Matos J."/>
            <person name="Miguel C.M."/>
            <person name="Oliveira M.M."/>
            <person name="Ricardo C.P."/>
            <person name="Goncalves S."/>
        </authorList>
    </citation>
    <scope>NUCLEOTIDE SEQUENCE [LARGE SCALE GENOMIC DNA]</scope>
    <source>
        <strain evidence="2">cv. HL8</strain>
    </source>
</reference>
<dbReference type="EMBL" id="PKMF04000314">
    <property type="protein sequence ID" value="KAK7838069.1"/>
    <property type="molecule type" value="Genomic_DNA"/>
</dbReference>
<evidence type="ECO:0000313" key="2">
    <source>
        <dbReference type="Proteomes" id="UP000237347"/>
    </source>
</evidence>
<evidence type="ECO:0000313" key="1">
    <source>
        <dbReference type="EMBL" id="KAK7838069.1"/>
    </source>
</evidence>
<dbReference type="AlphaFoldDB" id="A0AAW0KFQ0"/>
<accession>A0AAW0KFQ0</accession>